<evidence type="ECO:0000313" key="3">
    <source>
        <dbReference type="EMBL" id="MFC4634589.1"/>
    </source>
</evidence>
<evidence type="ECO:0000256" key="1">
    <source>
        <dbReference type="SAM" id="SignalP"/>
    </source>
</evidence>
<dbReference type="SUPFAM" id="SSF56925">
    <property type="entry name" value="OMPA-like"/>
    <property type="match status" value="1"/>
</dbReference>
<proteinExistence type="predicted"/>
<feature type="chain" id="PRO_5046674142" evidence="1">
    <location>
        <begin position="20"/>
        <end position="205"/>
    </location>
</feature>
<sequence>MKKQYLLLIAICSFFMANAQDKGEFEYGFFAGVNVSNISTLDNEDASSSRVGLNVGAYGEYYFSDRWSVRANLNYDQKGWKDTFTIFDEMDSESFKTNFALNYLTVPVLANWHFAKNRNWYLNVGPYAGFLLNAEVTENGLDISDGFNGTDFGLAFGIGVKIPINKENQIFIEYGAQSGFSDIFEDNQGETVRNGRSSINIGFTF</sequence>
<protein>
    <submittedName>
        <fullName evidence="3">Porin family protein</fullName>
    </submittedName>
</protein>
<reference evidence="4" key="1">
    <citation type="journal article" date="2019" name="Int. J. Syst. Evol. Microbiol.">
        <title>The Global Catalogue of Microorganisms (GCM) 10K type strain sequencing project: providing services to taxonomists for standard genome sequencing and annotation.</title>
        <authorList>
            <consortium name="The Broad Institute Genomics Platform"/>
            <consortium name="The Broad Institute Genome Sequencing Center for Infectious Disease"/>
            <person name="Wu L."/>
            <person name="Ma J."/>
        </authorList>
    </citation>
    <scope>NUCLEOTIDE SEQUENCE [LARGE SCALE GENOMIC DNA]</scope>
    <source>
        <strain evidence="4">YJ-61-S</strain>
    </source>
</reference>
<dbReference type="EMBL" id="JBHSFV010000006">
    <property type="protein sequence ID" value="MFC4634589.1"/>
    <property type="molecule type" value="Genomic_DNA"/>
</dbReference>
<dbReference type="Proteomes" id="UP001596043">
    <property type="component" value="Unassembled WGS sequence"/>
</dbReference>
<dbReference type="InterPro" id="IPR025665">
    <property type="entry name" value="Beta-barrel_OMP_2"/>
</dbReference>
<comment type="caution">
    <text evidence="3">The sequence shown here is derived from an EMBL/GenBank/DDBJ whole genome shotgun (WGS) entry which is preliminary data.</text>
</comment>
<dbReference type="RefSeq" id="WP_379978988.1">
    <property type="nucleotide sequence ID" value="NZ_JBHSFV010000006.1"/>
</dbReference>
<keyword evidence="4" id="KW-1185">Reference proteome</keyword>
<feature type="domain" description="Outer membrane protein beta-barrel" evidence="2">
    <location>
        <begin position="19"/>
        <end position="185"/>
    </location>
</feature>
<feature type="signal peptide" evidence="1">
    <location>
        <begin position="1"/>
        <end position="19"/>
    </location>
</feature>
<keyword evidence="1" id="KW-0732">Signal</keyword>
<evidence type="ECO:0000259" key="2">
    <source>
        <dbReference type="Pfam" id="PF13568"/>
    </source>
</evidence>
<evidence type="ECO:0000313" key="4">
    <source>
        <dbReference type="Proteomes" id="UP001596043"/>
    </source>
</evidence>
<dbReference type="Pfam" id="PF13568">
    <property type="entry name" value="OMP_b-brl_2"/>
    <property type="match status" value="1"/>
</dbReference>
<accession>A0ABV9HWQ5</accession>
<dbReference type="Gene3D" id="2.40.160.20">
    <property type="match status" value="1"/>
</dbReference>
<name>A0ABV9HWQ5_9FLAO</name>
<dbReference type="InterPro" id="IPR011250">
    <property type="entry name" value="OMP/PagP_B-barrel"/>
</dbReference>
<gene>
    <name evidence="3" type="ORF">ACFO3O_11760</name>
</gene>
<organism evidence="3 4">
    <name type="scientific">Dokdonia ponticola</name>
    <dbReference type="NCBI Taxonomy" id="2041041"/>
    <lineage>
        <taxon>Bacteria</taxon>
        <taxon>Pseudomonadati</taxon>
        <taxon>Bacteroidota</taxon>
        <taxon>Flavobacteriia</taxon>
        <taxon>Flavobacteriales</taxon>
        <taxon>Flavobacteriaceae</taxon>
        <taxon>Dokdonia</taxon>
    </lineage>
</organism>